<name>A0A8J8B468_9EURY</name>
<feature type="transmembrane region" description="Helical" evidence="1">
    <location>
        <begin position="70"/>
        <end position="91"/>
    </location>
</feature>
<keyword evidence="3" id="KW-1185">Reference proteome</keyword>
<keyword evidence="1" id="KW-0812">Transmembrane</keyword>
<comment type="caution">
    <text evidence="2">The sequence shown here is derived from an EMBL/GenBank/DDBJ whole genome shotgun (WGS) entry which is preliminary data.</text>
</comment>
<dbReference type="RefSeq" id="WP_211530037.1">
    <property type="nucleotide sequence ID" value="NZ_JWHL01000002.1"/>
</dbReference>
<sequence>MNRIVSWVALFAVAIGILAGTWAAVMMENLRLLTYLLLALALFLFWIWRKMNVIIDERLVLIYEKTAVRTLEISILILFLFSVFILGIGHWEDAPALLDQGFAMIQNILLIILVFIIFGFYYSRKFGVFDE</sequence>
<organism evidence="2 3">
    <name type="scientific">Methanocalculus chunghsingensis</name>
    <dbReference type="NCBI Taxonomy" id="156457"/>
    <lineage>
        <taxon>Archaea</taxon>
        <taxon>Methanobacteriati</taxon>
        <taxon>Methanobacteriota</taxon>
        <taxon>Stenosarchaea group</taxon>
        <taxon>Methanomicrobia</taxon>
        <taxon>Methanomicrobiales</taxon>
        <taxon>Methanocalculaceae</taxon>
        <taxon>Methanocalculus</taxon>
    </lineage>
</organism>
<evidence type="ECO:0008006" key="4">
    <source>
        <dbReference type="Google" id="ProtNLM"/>
    </source>
</evidence>
<feature type="transmembrane region" description="Helical" evidence="1">
    <location>
        <begin position="103"/>
        <end position="122"/>
    </location>
</feature>
<dbReference type="AlphaFoldDB" id="A0A8J8B468"/>
<evidence type="ECO:0000256" key="1">
    <source>
        <dbReference type="SAM" id="Phobius"/>
    </source>
</evidence>
<protein>
    <recommendedName>
        <fullName evidence="4">DUF2178 domain-containing protein</fullName>
    </recommendedName>
</protein>
<accession>A0A8J8B468</accession>
<dbReference type="Pfam" id="PF09946">
    <property type="entry name" value="DUF2178"/>
    <property type="match status" value="1"/>
</dbReference>
<keyword evidence="1" id="KW-1133">Transmembrane helix</keyword>
<proteinExistence type="predicted"/>
<evidence type="ECO:0000313" key="2">
    <source>
        <dbReference type="EMBL" id="MBR1368426.1"/>
    </source>
</evidence>
<dbReference type="Proteomes" id="UP000730161">
    <property type="component" value="Unassembled WGS sequence"/>
</dbReference>
<dbReference type="InterPro" id="IPR019235">
    <property type="entry name" value="DUF2178_TM"/>
</dbReference>
<keyword evidence="1" id="KW-0472">Membrane</keyword>
<feature type="transmembrane region" description="Helical" evidence="1">
    <location>
        <begin position="33"/>
        <end position="49"/>
    </location>
</feature>
<reference evidence="2" key="1">
    <citation type="submission" date="2014-12" db="EMBL/GenBank/DDBJ databases">
        <authorList>
            <person name="Huang H.-H."/>
            <person name="Chen S.-C."/>
            <person name="Lai M.-C."/>
        </authorList>
    </citation>
    <scope>NUCLEOTIDE SEQUENCE</scope>
    <source>
        <strain evidence="2">K1F9705b</strain>
    </source>
</reference>
<evidence type="ECO:0000313" key="3">
    <source>
        <dbReference type="Proteomes" id="UP000730161"/>
    </source>
</evidence>
<gene>
    <name evidence="2" type="ORF">RJ53_02480</name>
</gene>
<dbReference type="EMBL" id="JWHL01000002">
    <property type="protein sequence ID" value="MBR1368426.1"/>
    <property type="molecule type" value="Genomic_DNA"/>
</dbReference>